<dbReference type="RefSeq" id="WP_227778355.1">
    <property type="nucleotide sequence ID" value="NZ_BAABKX010000006.1"/>
</dbReference>
<reference evidence="1 2" key="1">
    <citation type="journal article" date="2019" name="Int. J. Syst. Evol. Microbiol.">
        <title>The Global Catalogue of Microorganisms (GCM) 10K type strain sequencing project: providing services to taxonomists for standard genome sequencing and annotation.</title>
        <authorList>
            <consortium name="The Broad Institute Genomics Platform"/>
            <consortium name="The Broad Institute Genome Sequencing Center for Infectious Disease"/>
            <person name="Wu L."/>
            <person name="Ma J."/>
        </authorList>
    </citation>
    <scope>NUCLEOTIDE SEQUENCE [LARGE SCALE GENOMIC DNA]</scope>
    <source>
        <strain evidence="1 2">JCM 17504</strain>
    </source>
</reference>
<accession>A0AAV3UGL9</accession>
<organism evidence="1 2">
    <name type="scientific">Haladaptatus pallidirubidus</name>
    <dbReference type="NCBI Taxonomy" id="1008152"/>
    <lineage>
        <taxon>Archaea</taxon>
        <taxon>Methanobacteriati</taxon>
        <taxon>Methanobacteriota</taxon>
        <taxon>Stenosarchaea group</taxon>
        <taxon>Halobacteria</taxon>
        <taxon>Halobacteriales</taxon>
        <taxon>Haladaptataceae</taxon>
        <taxon>Haladaptatus</taxon>
    </lineage>
</organism>
<dbReference type="Pfam" id="PF26499">
    <property type="entry name" value="PIN_13"/>
    <property type="match status" value="1"/>
</dbReference>
<gene>
    <name evidence="1" type="ORF">GCM10025751_22820</name>
</gene>
<name>A0AAV3UGL9_9EURY</name>
<evidence type="ECO:0000313" key="2">
    <source>
        <dbReference type="Proteomes" id="UP001501729"/>
    </source>
</evidence>
<dbReference type="EMBL" id="BAABKX010000006">
    <property type="protein sequence ID" value="GAA5049680.1"/>
    <property type="molecule type" value="Genomic_DNA"/>
</dbReference>
<dbReference type="Proteomes" id="UP001501729">
    <property type="component" value="Unassembled WGS sequence"/>
</dbReference>
<keyword evidence="2" id="KW-1185">Reference proteome</keyword>
<comment type="caution">
    <text evidence="1">The sequence shown here is derived from an EMBL/GenBank/DDBJ whole genome shotgun (WGS) entry which is preliminary data.</text>
</comment>
<protein>
    <submittedName>
        <fullName evidence="1">Uncharacterized protein</fullName>
    </submittedName>
</protein>
<dbReference type="AlphaFoldDB" id="A0AAV3UGL9"/>
<proteinExistence type="predicted"/>
<dbReference type="GeneID" id="68616651"/>
<sequence>MSSSPVHPILIDTSGLIAAANTKLWPEVCDNLKLTTTNVCEHELTRHVRDKNEYAPEDSREYQLHHGSQKTLDVMDEEDVPITTVNCVPRPHGSDAGEESLRRQLSQDPDPYSLVILMDADGRRSIRRTIQSQNESIPVVGPPYLFYLLKDKGIINRQEFCEACGEMIDNEGWTGYKAVKAAWEGIPVDCSDCLDDRLLPP</sequence>
<evidence type="ECO:0000313" key="1">
    <source>
        <dbReference type="EMBL" id="GAA5049680.1"/>
    </source>
</evidence>
<dbReference type="InterPro" id="IPR058700">
    <property type="entry name" value="PIN_com-containing_halobact"/>
</dbReference>